<dbReference type="EMBL" id="VDMD01000002">
    <property type="protein sequence ID" value="TRM67852.1"/>
    <property type="molecule type" value="Genomic_DNA"/>
</dbReference>
<evidence type="ECO:0000313" key="5">
    <source>
        <dbReference type="Proteomes" id="UP000320762"/>
    </source>
</evidence>
<dbReference type="STRING" id="97359.A0A550CST4"/>
<proteinExistence type="inferred from homology"/>
<organism evidence="4 5">
    <name type="scientific">Schizophyllum amplum</name>
    <dbReference type="NCBI Taxonomy" id="97359"/>
    <lineage>
        <taxon>Eukaryota</taxon>
        <taxon>Fungi</taxon>
        <taxon>Dikarya</taxon>
        <taxon>Basidiomycota</taxon>
        <taxon>Agaricomycotina</taxon>
        <taxon>Agaricomycetes</taxon>
        <taxon>Agaricomycetidae</taxon>
        <taxon>Agaricales</taxon>
        <taxon>Schizophyllaceae</taxon>
        <taxon>Schizophyllum</taxon>
    </lineage>
</organism>
<comment type="caution">
    <text evidence="4">The sequence shown here is derived from an EMBL/GenBank/DDBJ whole genome shotgun (WGS) entry which is preliminary data.</text>
</comment>
<feature type="domain" description="Fumarylacetoacetase-like C-terminal" evidence="3">
    <location>
        <begin position="82"/>
        <end position="292"/>
    </location>
</feature>
<evidence type="ECO:0000256" key="1">
    <source>
        <dbReference type="ARBA" id="ARBA00010211"/>
    </source>
</evidence>
<dbReference type="FunFam" id="3.90.850.10:FF:000002">
    <property type="entry name" value="2-hydroxyhepta-2,4-diene-1,7-dioate isomerase"/>
    <property type="match status" value="1"/>
</dbReference>
<keyword evidence="5" id="KW-1185">Reference proteome</keyword>
<dbReference type="InterPro" id="IPR011234">
    <property type="entry name" value="Fumarylacetoacetase-like_C"/>
</dbReference>
<dbReference type="GO" id="GO:0046872">
    <property type="term" value="F:metal ion binding"/>
    <property type="evidence" value="ECO:0007669"/>
    <property type="project" value="UniProtKB-KW"/>
</dbReference>
<dbReference type="GO" id="GO:0050163">
    <property type="term" value="F:oxaloacetate tautomerase activity"/>
    <property type="evidence" value="ECO:0007669"/>
    <property type="project" value="UniProtKB-ARBA"/>
</dbReference>
<dbReference type="Proteomes" id="UP000320762">
    <property type="component" value="Unassembled WGS sequence"/>
</dbReference>
<evidence type="ECO:0000259" key="3">
    <source>
        <dbReference type="Pfam" id="PF01557"/>
    </source>
</evidence>
<dbReference type="GO" id="GO:0018773">
    <property type="term" value="F:acetylpyruvate hydrolase activity"/>
    <property type="evidence" value="ECO:0007669"/>
    <property type="project" value="TreeGrafter"/>
</dbReference>
<dbReference type="GO" id="GO:0006107">
    <property type="term" value="P:oxaloacetate metabolic process"/>
    <property type="evidence" value="ECO:0007669"/>
    <property type="project" value="UniProtKB-ARBA"/>
</dbReference>
<dbReference type="Gene3D" id="3.90.850.10">
    <property type="entry name" value="Fumarylacetoacetase-like, C-terminal domain"/>
    <property type="match status" value="1"/>
</dbReference>
<sequence>MAPMKTNWTRLIRFVAAETARVHIGEPVDAALDVGLAAHQGGLIRAKEIVGSALDPTAAVTSRVLTVKTLLSPLSREQVKLVRCLGLNYKDHAAEAKMALPAFPVLFYKPVTSLIGPNAPVIIPAAACPPKDNLSDYEVELVIVIGKTCKDVKAADALDYVLAYSGANDVSFRKHQLAVSQWGFSKSFDNTNPFGPCLVAATAIKDPQNVPLRTVLNGETVQDGTTKEQIFGVRDTIAHLSQGTTLEAGTIILTGTPKGVGFVKSPPIFLKHGDKMSVWVGGGIGSLYNDVVEEPARAKL</sequence>
<gene>
    <name evidence="4" type="ORF">BD626DRAFT_564745</name>
</gene>
<keyword evidence="2" id="KW-0479">Metal-binding</keyword>
<reference evidence="4 5" key="1">
    <citation type="journal article" date="2019" name="New Phytol.">
        <title>Comparative genomics reveals unique wood-decay strategies and fruiting body development in the Schizophyllaceae.</title>
        <authorList>
            <person name="Almasi E."/>
            <person name="Sahu N."/>
            <person name="Krizsan K."/>
            <person name="Balint B."/>
            <person name="Kovacs G.M."/>
            <person name="Kiss B."/>
            <person name="Cseklye J."/>
            <person name="Drula E."/>
            <person name="Henrissat B."/>
            <person name="Nagy I."/>
            <person name="Chovatia M."/>
            <person name="Adam C."/>
            <person name="LaButti K."/>
            <person name="Lipzen A."/>
            <person name="Riley R."/>
            <person name="Grigoriev I.V."/>
            <person name="Nagy L.G."/>
        </authorList>
    </citation>
    <scope>NUCLEOTIDE SEQUENCE [LARGE SCALE GENOMIC DNA]</scope>
    <source>
        <strain evidence="4 5">NL-1724</strain>
    </source>
</reference>
<dbReference type="InterPro" id="IPR036663">
    <property type="entry name" value="Fumarylacetoacetase_C_sf"/>
</dbReference>
<dbReference type="Pfam" id="PF01557">
    <property type="entry name" value="FAA_hydrolase"/>
    <property type="match status" value="1"/>
</dbReference>
<dbReference type="AlphaFoldDB" id="A0A550CST4"/>
<accession>A0A550CST4</accession>
<evidence type="ECO:0000313" key="4">
    <source>
        <dbReference type="EMBL" id="TRM67852.1"/>
    </source>
</evidence>
<dbReference type="PANTHER" id="PTHR11820">
    <property type="entry name" value="ACYLPYRUVASE"/>
    <property type="match status" value="1"/>
</dbReference>
<dbReference type="OrthoDB" id="411064at2759"/>
<dbReference type="SUPFAM" id="SSF56529">
    <property type="entry name" value="FAH"/>
    <property type="match status" value="1"/>
</dbReference>
<protein>
    <recommendedName>
        <fullName evidence="3">Fumarylacetoacetase-like C-terminal domain-containing protein</fullName>
    </recommendedName>
</protein>
<dbReference type="PANTHER" id="PTHR11820:SF7">
    <property type="entry name" value="ACYLPYRUVASE FAHD1, MITOCHONDRIAL"/>
    <property type="match status" value="1"/>
</dbReference>
<comment type="similarity">
    <text evidence="1">Belongs to the FAH family.</text>
</comment>
<evidence type="ECO:0000256" key="2">
    <source>
        <dbReference type="ARBA" id="ARBA00022723"/>
    </source>
</evidence>
<name>A0A550CST4_9AGAR</name>